<name>A0AAX2ZGP7_9FIRM</name>
<gene>
    <name evidence="2" type="ORF">JW646_16645</name>
</gene>
<dbReference type="PANTHER" id="PTHR30050">
    <property type="entry name" value="CHROMOSOMAL REPLICATION INITIATOR PROTEIN DNAA"/>
    <property type="match status" value="1"/>
</dbReference>
<dbReference type="InterPro" id="IPR002611">
    <property type="entry name" value="IstB_ATP-bd"/>
</dbReference>
<keyword evidence="3" id="KW-1185">Reference proteome</keyword>
<keyword evidence="2" id="KW-0547">Nucleotide-binding</keyword>
<keyword evidence="2" id="KW-0067">ATP-binding</keyword>
<dbReference type="GO" id="GO:0005524">
    <property type="term" value="F:ATP binding"/>
    <property type="evidence" value="ECO:0007669"/>
    <property type="project" value="UniProtKB-KW"/>
</dbReference>
<dbReference type="RefSeq" id="WP_228415723.1">
    <property type="nucleotide sequence ID" value="NZ_CP081135.1"/>
</dbReference>
<dbReference type="AlphaFoldDB" id="A0AAX2ZGP7"/>
<dbReference type="Proteomes" id="UP001198983">
    <property type="component" value="Chromosome"/>
</dbReference>
<dbReference type="Pfam" id="PF01695">
    <property type="entry name" value="IstB_IS21"/>
    <property type="match status" value="1"/>
</dbReference>
<evidence type="ECO:0000313" key="3">
    <source>
        <dbReference type="Proteomes" id="UP001198983"/>
    </source>
</evidence>
<proteinExistence type="predicted"/>
<dbReference type="EMBL" id="CP081135">
    <property type="protein sequence ID" value="UEL47239.1"/>
    <property type="molecule type" value="Genomic_DNA"/>
</dbReference>
<protein>
    <submittedName>
        <fullName evidence="2">ATP-binding protein</fullName>
    </submittedName>
</protein>
<dbReference type="InterPro" id="IPR027417">
    <property type="entry name" value="P-loop_NTPase"/>
</dbReference>
<dbReference type="SUPFAM" id="SSF52540">
    <property type="entry name" value="P-loop containing nucleoside triphosphate hydrolases"/>
    <property type="match status" value="1"/>
</dbReference>
<sequence length="251" mass="28884">MDGKLLERMKKLMENCKTEEDNYDCKKCRDFGYVFGKNSHNCEVAIPCECLAKKQSLEKLDKCGLSEAFKGKTFSSFNCAKKYQIKARHRALKFCNDFADNNSSLLICGRPGSGKTHLGIAAMLNLIDQNVGCRYVEYNSMMMNLKQCVTDEENFIREMNKYLNPRVLFIDDFLKGKITAADLNYIYRIINSRYLKNMPLIISTEKSIDEIINWDEAVGSRLVEMAKENIITFSEASNNYRLKNYTNSHNA</sequence>
<accession>A0AAX2ZGP7</accession>
<dbReference type="GO" id="GO:0006260">
    <property type="term" value="P:DNA replication"/>
    <property type="evidence" value="ECO:0007669"/>
    <property type="project" value="TreeGrafter"/>
</dbReference>
<evidence type="ECO:0000259" key="1">
    <source>
        <dbReference type="Pfam" id="PF01695"/>
    </source>
</evidence>
<organism evidence="2 3">
    <name type="scientific">Terrisporobacter hibernicus</name>
    <dbReference type="NCBI Taxonomy" id="2813371"/>
    <lineage>
        <taxon>Bacteria</taxon>
        <taxon>Bacillati</taxon>
        <taxon>Bacillota</taxon>
        <taxon>Clostridia</taxon>
        <taxon>Peptostreptococcales</taxon>
        <taxon>Peptostreptococcaceae</taxon>
        <taxon>Terrisporobacter</taxon>
    </lineage>
</organism>
<evidence type="ECO:0000313" key="2">
    <source>
        <dbReference type="EMBL" id="UEL47239.1"/>
    </source>
</evidence>
<reference evidence="2 3" key="1">
    <citation type="journal article" date="2023" name="Int. J. Syst. Evol. Microbiol.">
        <title>Terrisporobacter hibernicus sp. nov., isolated from bovine faeces in Northern Ireland.</title>
        <authorList>
            <person name="Mitchell M."/>
            <person name="Nguyen S.V."/>
            <person name="Connor M."/>
            <person name="Fairley D.J."/>
            <person name="Donoghue O."/>
            <person name="Marshall H."/>
            <person name="Koolman L."/>
            <person name="McMullan G."/>
            <person name="Schaffer K.E."/>
            <person name="McGrath J.W."/>
            <person name="Fanning S."/>
        </authorList>
    </citation>
    <scope>NUCLEOTIDE SEQUENCE [LARGE SCALE GENOMIC DNA]</scope>
    <source>
        <strain evidence="2 3">MCA3</strain>
    </source>
</reference>
<dbReference type="PANTHER" id="PTHR30050:SF10">
    <property type="entry name" value="PHAGE-LIKE ELEMENT PBSX PROTEIN XKDC"/>
    <property type="match status" value="1"/>
</dbReference>
<dbReference type="CDD" id="cd00009">
    <property type="entry name" value="AAA"/>
    <property type="match status" value="1"/>
</dbReference>
<feature type="domain" description="IstB-like ATP-binding" evidence="1">
    <location>
        <begin position="72"/>
        <end position="219"/>
    </location>
</feature>
<dbReference type="Gene3D" id="3.40.50.300">
    <property type="entry name" value="P-loop containing nucleotide triphosphate hydrolases"/>
    <property type="match status" value="1"/>
</dbReference>
<dbReference type="KEGG" id="tem:JW646_16645"/>